<keyword evidence="1" id="KW-0472">Membrane</keyword>
<dbReference type="OrthoDB" id="2987886at2"/>
<dbReference type="RefSeq" id="WP_136373320.1">
    <property type="nucleotide sequence ID" value="NZ_SSOB01000054.1"/>
</dbReference>
<protein>
    <submittedName>
        <fullName evidence="2">DUF2232 domain-containing protein</fullName>
    </submittedName>
</protein>
<comment type="caution">
    <text evidence="2">The sequence shown here is derived from an EMBL/GenBank/DDBJ whole genome shotgun (WGS) entry which is preliminary data.</text>
</comment>
<feature type="transmembrane region" description="Helical" evidence="1">
    <location>
        <begin position="12"/>
        <end position="40"/>
    </location>
</feature>
<dbReference type="AlphaFoldDB" id="A0A4S4BGE9"/>
<dbReference type="PANTHER" id="PTHR41324:SF1">
    <property type="entry name" value="DUF2232 DOMAIN-CONTAINING PROTEIN"/>
    <property type="match status" value="1"/>
</dbReference>
<keyword evidence="1" id="KW-1133">Transmembrane helix</keyword>
<feature type="transmembrane region" description="Helical" evidence="1">
    <location>
        <begin position="47"/>
        <end position="66"/>
    </location>
</feature>
<organism evidence="2 3">
    <name type="scientific">Cohnella fermenti</name>
    <dbReference type="NCBI Taxonomy" id="2565925"/>
    <lineage>
        <taxon>Bacteria</taxon>
        <taxon>Bacillati</taxon>
        <taxon>Bacillota</taxon>
        <taxon>Bacilli</taxon>
        <taxon>Bacillales</taxon>
        <taxon>Paenibacillaceae</taxon>
        <taxon>Cohnella</taxon>
    </lineage>
</organism>
<dbReference type="Proteomes" id="UP000310636">
    <property type="component" value="Unassembled WGS sequence"/>
</dbReference>
<evidence type="ECO:0000313" key="2">
    <source>
        <dbReference type="EMBL" id="THF73518.1"/>
    </source>
</evidence>
<dbReference type="InterPro" id="IPR018710">
    <property type="entry name" value="DUF2232"/>
</dbReference>
<evidence type="ECO:0000256" key="1">
    <source>
        <dbReference type="SAM" id="Phobius"/>
    </source>
</evidence>
<keyword evidence="1" id="KW-0812">Transmembrane</keyword>
<feature type="transmembrane region" description="Helical" evidence="1">
    <location>
        <begin position="101"/>
        <end position="121"/>
    </location>
</feature>
<feature type="transmembrane region" description="Helical" evidence="1">
    <location>
        <begin position="232"/>
        <end position="259"/>
    </location>
</feature>
<dbReference type="PANTHER" id="PTHR41324">
    <property type="entry name" value="MEMBRANE PROTEIN-RELATED"/>
    <property type="match status" value="1"/>
</dbReference>
<feature type="transmembrane region" description="Helical" evidence="1">
    <location>
        <begin position="271"/>
        <end position="290"/>
    </location>
</feature>
<accession>A0A4S4BGE9</accession>
<feature type="transmembrane region" description="Helical" evidence="1">
    <location>
        <begin position="165"/>
        <end position="185"/>
    </location>
</feature>
<gene>
    <name evidence="2" type="ORF">E6C55_28950</name>
</gene>
<feature type="transmembrane region" description="Helical" evidence="1">
    <location>
        <begin position="206"/>
        <end position="226"/>
    </location>
</feature>
<proteinExistence type="predicted"/>
<keyword evidence="3" id="KW-1185">Reference proteome</keyword>
<evidence type="ECO:0000313" key="3">
    <source>
        <dbReference type="Proteomes" id="UP000310636"/>
    </source>
</evidence>
<name>A0A4S4BGE9_9BACL</name>
<sequence>MKIGWKSVAWSVVALLVLLSIPTSLIAITIFLVMMPLVVLYTMLKPLSFAAHVACIGIAAFALMGAYSLASLVFGLFFLIPAAVMGHLYKRRMPARTVVTVTMVVVLVQLLVELAIFSVQYDLNLSSELASLIEESLNQLQTDTLMPAGWAAETSATLGDAITRMLPALLLLISFLIAVVTHVLARRGLGLMGVLVPGMTPMKNWKLPRSLVFYYLLVLILSYTISSESTGFWSMVAINAMPILTFAFTIQAIAFFFYLADIKKWSRIVPIIIAFPLLIFMWPFYLIGLFDTAFPIRKSFEKKG</sequence>
<dbReference type="Pfam" id="PF09991">
    <property type="entry name" value="DUF2232"/>
    <property type="match status" value="1"/>
</dbReference>
<dbReference type="EMBL" id="SSOB01000054">
    <property type="protein sequence ID" value="THF73518.1"/>
    <property type="molecule type" value="Genomic_DNA"/>
</dbReference>
<reference evidence="2 3" key="1">
    <citation type="submission" date="2019-04" db="EMBL/GenBank/DDBJ databases">
        <title>Cohnella sp. nov. isolated from preserved vegetables.</title>
        <authorList>
            <person name="Lin S.-Y."/>
            <person name="Hung M.-H."/>
            <person name="Young C.-C."/>
        </authorList>
    </citation>
    <scope>NUCLEOTIDE SEQUENCE [LARGE SCALE GENOMIC DNA]</scope>
    <source>
        <strain evidence="2 3">CC-MHH1044</strain>
    </source>
</reference>